<evidence type="ECO:0000256" key="4">
    <source>
        <dbReference type="ARBA" id="ARBA00036993"/>
    </source>
</evidence>
<organism evidence="8 9">
    <name type="scientific">Ambispora leptoticha</name>
    <dbReference type="NCBI Taxonomy" id="144679"/>
    <lineage>
        <taxon>Eukaryota</taxon>
        <taxon>Fungi</taxon>
        <taxon>Fungi incertae sedis</taxon>
        <taxon>Mucoromycota</taxon>
        <taxon>Glomeromycotina</taxon>
        <taxon>Glomeromycetes</taxon>
        <taxon>Archaeosporales</taxon>
        <taxon>Ambisporaceae</taxon>
        <taxon>Ambispora</taxon>
    </lineage>
</organism>
<dbReference type="PANTHER" id="PTHR15854">
    <property type="entry name" value="THAP4 PROTEIN"/>
    <property type="match status" value="1"/>
</dbReference>
<dbReference type="AlphaFoldDB" id="A0A9N9F0X2"/>
<dbReference type="GO" id="GO:0003677">
    <property type="term" value="F:DNA binding"/>
    <property type="evidence" value="ECO:0007669"/>
    <property type="project" value="InterPro"/>
</dbReference>
<evidence type="ECO:0000256" key="5">
    <source>
        <dbReference type="PROSITE-ProRule" id="PRU00027"/>
    </source>
</evidence>
<keyword evidence="1" id="KW-0479">Metal-binding</keyword>
<evidence type="ECO:0000313" key="8">
    <source>
        <dbReference type="EMBL" id="CAG8502432.1"/>
    </source>
</evidence>
<keyword evidence="3" id="KW-0862">Zinc</keyword>
<dbReference type="InterPro" id="IPR012674">
    <property type="entry name" value="Calycin"/>
</dbReference>
<accession>A0A9N9F0X2</accession>
<gene>
    <name evidence="8" type="ORF">ALEPTO_LOCUS3553</name>
</gene>
<dbReference type="Proteomes" id="UP000789508">
    <property type="component" value="Unassembled WGS sequence"/>
</dbReference>
<keyword evidence="2 5" id="KW-0863">Zinc-finger</keyword>
<dbReference type="PROSITE" id="PS50808">
    <property type="entry name" value="ZF_BED"/>
    <property type="match status" value="1"/>
</dbReference>
<dbReference type="SMART" id="SM00614">
    <property type="entry name" value="ZnF_BED"/>
    <property type="match status" value="1"/>
</dbReference>
<dbReference type="OrthoDB" id="58529at2759"/>
<protein>
    <submittedName>
        <fullName evidence="8">5484_t:CDS:1</fullName>
    </submittedName>
</protein>
<proteinExistence type="predicted"/>
<dbReference type="InterPro" id="IPR045165">
    <property type="entry name" value="Nitrobindin"/>
</dbReference>
<feature type="region of interest" description="Disordered" evidence="6">
    <location>
        <begin position="64"/>
        <end position="99"/>
    </location>
</feature>
<comment type="catalytic activity">
    <reaction evidence="4">
        <text>peroxynitrite = nitrate</text>
        <dbReference type="Rhea" id="RHEA:63116"/>
        <dbReference type="ChEBI" id="CHEBI:17632"/>
        <dbReference type="ChEBI" id="CHEBI:25941"/>
    </reaction>
    <physiologicalReaction direction="left-to-right" evidence="4">
        <dbReference type="Rhea" id="RHEA:63117"/>
    </physiologicalReaction>
</comment>
<feature type="domain" description="BED-type" evidence="7">
    <location>
        <begin position="14"/>
        <end position="68"/>
    </location>
</feature>
<dbReference type="CDD" id="cd07828">
    <property type="entry name" value="lipocalin_heme-bd-THAP4-like"/>
    <property type="match status" value="1"/>
</dbReference>
<reference evidence="8" key="1">
    <citation type="submission" date="2021-06" db="EMBL/GenBank/DDBJ databases">
        <authorList>
            <person name="Kallberg Y."/>
            <person name="Tangrot J."/>
            <person name="Rosling A."/>
        </authorList>
    </citation>
    <scope>NUCLEOTIDE SEQUENCE</scope>
    <source>
        <strain evidence="8">FL130A</strain>
    </source>
</reference>
<comment type="caution">
    <text evidence="8">The sequence shown here is derived from an EMBL/GenBank/DDBJ whole genome shotgun (WGS) entry which is preliminary data.</text>
</comment>
<dbReference type="Pfam" id="PF02892">
    <property type="entry name" value="zf-BED"/>
    <property type="match status" value="1"/>
</dbReference>
<evidence type="ECO:0000256" key="6">
    <source>
        <dbReference type="SAM" id="MobiDB-lite"/>
    </source>
</evidence>
<name>A0A9N9F0X2_9GLOM</name>
<evidence type="ECO:0000259" key="7">
    <source>
        <dbReference type="PROSITE" id="PS50808"/>
    </source>
</evidence>
<dbReference type="Gene3D" id="2.40.128.20">
    <property type="match status" value="1"/>
</dbReference>
<dbReference type="Pfam" id="PF08768">
    <property type="entry name" value="THAP4_heme-bd"/>
    <property type="match status" value="1"/>
</dbReference>
<evidence type="ECO:0000256" key="1">
    <source>
        <dbReference type="ARBA" id="ARBA00022723"/>
    </source>
</evidence>
<dbReference type="InterPro" id="IPR014878">
    <property type="entry name" value="THAP4-like_heme-bd"/>
</dbReference>
<dbReference type="PANTHER" id="PTHR15854:SF4">
    <property type="entry name" value="PEROXYNITRITE ISOMERASE THAP4"/>
    <property type="match status" value="1"/>
</dbReference>
<evidence type="ECO:0000256" key="3">
    <source>
        <dbReference type="ARBA" id="ARBA00022833"/>
    </source>
</evidence>
<dbReference type="SUPFAM" id="SSF50814">
    <property type="entry name" value="Lipocalins"/>
    <property type="match status" value="1"/>
</dbReference>
<dbReference type="SUPFAM" id="SSF57667">
    <property type="entry name" value="beta-beta-alpha zinc fingers"/>
    <property type="match status" value="1"/>
</dbReference>
<dbReference type="InterPro" id="IPR036236">
    <property type="entry name" value="Znf_C2H2_sf"/>
</dbReference>
<dbReference type="InterPro" id="IPR003656">
    <property type="entry name" value="Znf_BED"/>
</dbReference>
<dbReference type="EMBL" id="CAJVPS010000672">
    <property type="protein sequence ID" value="CAG8502432.1"/>
    <property type="molecule type" value="Genomic_DNA"/>
</dbReference>
<sequence>MATVLDLKMGEPRLKTSWVWAYFDVKTLPDGETVACCKTCGKTFKHGGSTSNLINHLAKTHKVFRPENYNNGNGNGKRSSGEQQPPIPPPQQSYSNHSNTANYALDPLSINNLTLHPLEFLFGTWRGQGKGKFTGINDFVYGEEIQISPDEAGRGWLYYRQRTWNPARNDMNFHSESGYIRCPGMGSKVELVLAQPTGIASVEEGQIEGTTVSLRSTNIARSSTAKPPHVTEYTRVLSVNTDTNQLTYTFSMSTQEKPMEDHLFATLIKVS</sequence>
<keyword evidence="9" id="KW-1185">Reference proteome</keyword>
<evidence type="ECO:0000313" key="9">
    <source>
        <dbReference type="Proteomes" id="UP000789508"/>
    </source>
</evidence>
<dbReference type="GO" id="GO:0008270">
    <property type="term" value="F:zinc ion binding"/>
    <property type="evidence" value="ECO:0007669"/>
    <property type="project" value="UniProtKB-KW"/>
</dbReference>
<evidence type="ECO:0000256" key="2">
    <source>
        <dbReference type="ARBA" id="ARBA00022771"/>
    </source>
</evidence>